<dbReference type="Proteomes" id="UP000719766">
    <property type="component" value="Unassembled WGS sequence"/>
</dbReference>
<feature type="compositionally biased region" description="Basic and acidic residues" evidence="1">
    <location>
        <begin position="1"/>
        <end position="13"/>
    </location>
</feature>
<feature type="region of interest" description="Disordered" evidence="1">
    <location>
        <begin position="1"/>
        <end position="23"/>
    </location>
</feature>
<dbReference type="RefSeq" id="XP_041162173.1">
    <property type="nucleotide sequence ID" value="XM_041306314.1"/>
</dbReference>
<dbReference type="OrthoDB" id="2660534at2759"/>
<evidence type="ECO:0000313" key="3">
    <source>
        <dbReference type="Proteomes" id="UP000719766"/>
    </source>
</evidence>
<gene>
    <name evidence="2" type="ORF">HD556DRAFT_1441514</name>
</gene>
<reference evidence="2" key="1">
    <citation type="journal article" date="2020" name="New Phytol.">
        <title>Comparative genomics reveals dynamic genome evolution in host specialist ectomycorrhizal fungi.</title>
        <authorList>
            <person name="Lofgren L.A."/>
            <person name="Nguyen N.H."/>
            <person name="Vilgalys R."/>
            <person name="Ruytinx J."/>
            <person name="Liao H.L."/>
            <person name="Branco S."/>
            <person name="Kuo A."/>
            <person name="LaButti K."/>
            <person name="Lipzen A."/>
            <person name="Andreopoulos W."/>
            <person name="Pangilinan J."/>
            <person name="Riley R."/>
            <person name="Hundley H."/>
            <person name="Na H."/>
            <person name="Barry K."/>
            <person name="Grigoriev I.V."/>
            <person name="Stajich J.E."/>
            <person name="Kennedy P.G."/>
        </authorList>
    </citation>
    <scope>NUCLEOTIDE SEQUENCE</scope>
    <source>
        <strain evidence="2">S12</strain>
    </source>
</reference>
<organism evidence="2 3">
    <name type="scientific">Suillus plorans</name>
    <dbReference type="NCBI Taxonomy" id="116603"/>
    <lineage>
        <taxon>Eukaryota</taxon>
        <taxon>Fungi</taxon>
        <taxon>Dikarya</taxon>
        <taxon>Basidiomycota</taxon>
        <taxon>Agaricomycotina</taxon>
        <taxon>Agaricomycetes</taxon>
        <taxon>Agaricomycetidae</taxon>
        <taxon>Boletales</taxon>
        <taxon>Suillineae</taxon>
        <taxon>Suillaceae</taxon>
        <taxon>Suillus</taxon>
    </lineage>
</organism>
<sequence length="455" mass="49877">MGRSDDNISDGKPHPTMHVPAAQLGSLTLPAGYPQHQNISPLLSDQLRRDTTSRSRENVPSGFLLHYYAQSQPRDVFTHSGAIGGSSAYRSAEVGSAAHVPYGISNRDSLEVSMHSLQDTSMQSSAMVVPSHTINFPAQSYEGNTIHSPRLHHATPPSDVDASTRSFANNCYMSDAGPPAHAHVSGGIPDRNYFFANPVPLRRDTVSQPFSGTASYESKALAPRDEGDIRHVSESLTTSFYGPVYRRSDHSRYGMAPSHPPPQSSSSIPAPRTETLLPSAHQPNLFVQHTDRVVPFRRHDTQRSASPQVYHIDGCFIDEDDLPDQGTNNDIIIVGECLRSDSPCGLWVKADKGSIKRHAQKWHGVARGGDTNTVLCTWAECKAEMQKGAVPRHTLCKHFCETFQCNGCLKKFTRDHCWRSHVAKCTSSGTGHGNRVSYDPSVRTIDVKGMSQTGR</sequence>
<dbReference type="EMBL" id="JABBWE010000018">
    <property type="protein sequence ID" value="KAG1796816.1"/>
    <property type="molecule type" value="Genomic_DNA"/>
</dbReference>
<dbReference type="GeneID" id="64600078"/>
<comment type="caution">
    <text evidence="2">The sequence shown here is derived from an EMBL/GenBank/DDBJ whole genome shotgun (WGS) entry which is preliminary data.</text>
</comment>
<evidence type="ECO:0000256" key="1">
    <source>
        <dbReference type="SAM" id="MobiDB-lite"/>
    </source>
</evidence>
<proteinExistence type="predicted"/>
<evidence type="ECO:0000313" key="2">
    <source>
        <dbReference type="EMBL" id="KAG1796816.1"/>
    </source>
</evidence>
<accession>A0A9P7DK51</accession>
<protein>
    <submittedName>
        <fullName evidence="2">Uncharacterized protein</fullName>
    </submittedName>
</protein>
<name>A0A9P7DK51_9AGAM</name>
<feature type="region of interest" description="Disordered" evidence="1">
    <location>
        <begin position="251"/>
        <end position="282"/>
    </location>
</feature>
<dbReference type="AlphaFoldDB" id="A0A9P7DK51"/>
<keyword evidence="3" id="KW-1185">Reference proteome</keyword>